<reference evidence="4" key="2">
    <citation type="submission" date="2015-02" db="EMBL/GenBank/DDBJ databases">
        <authorList>
            <person name="Chooi Y.-H."/>
        </authorList>
    </citation>
    <scope>NUCLEOTIDE SEQUENCE</scope>
</reference>
<reference evidence="4" key="1">
    <citation type="journal article" date="2014" name="Sci. Data">
        <title>Comprehensive analysis of the venom gland transcriptome of the spider Dolomedes fimbriatus.</title>
        <authorList>
            <person name="Kozlov S.A."/>
            <person name="Lazarev V.N."/>
            <person name="Kostryukova E.S."/>
            <person name="Selezneva O.V."/>
            <person name="Ospanova E.A."/>
            <person name="Alexeev D.G."/>
            <person name="Govorun V.M."/>
            <person name="Grishin E.V."/>
        </authorList>
    </citation>
    <scope>NUCLEOTIDE SEQUENCE</scope>
</reference>
<feature type="chain" id="PRO_5005458233" evidence="3">
    <location>
        <begin position="17"/>
        <end position="109"/>
    </location>
</feature>
<accession>A0A0K1D8B7</accession>
<dbReference type="GO" id="GO:0090729">
    <property type="term" value="F:toxin activity"/>
    <property type="evidence" value="ECO:0007669"/>
    <property type="project" value="InterPro"/>
</dbReference>
<name>A0A0K1D8B7_9ARAC</name>
<comment type="subcellular location">
    <subcellularLocation>
        <location evidence="1">Secreted</location>
    </subcellularLocation>
</comment>
<organism evidence="4">
    <name type="scientific">Dolomedes fimbriatus</name>
    <dbReference type="NCBI Taxonomy" id="1432569"/>
    <lineage>
        <taxon>Eukaryota</taxon>
        <taxon>Metazoa</taxon>
        <taxon>Ecdysozoa</taxon>
        <taxon>Arthropoda</taxon>
        <taxon>Chelicerata</taxon>
        <taxon>Arachnida</taxon>
        <taxon>Araneae</taxon>
        <taxon>Araneomorphae</taxon>
        <taxon>Entelegynae</taxon>
        <taxon>Lycosoidea</taxon>
        <taxon>Pisauridae</taxon>
        <taxon>Dolomedes</taxon>
    </lineage>
</organism>
<keyword evidence="3" id="KW-0732">Signal</keyword>
<keyword evidence="2" id="KW-0964">Secreted</keyword>
<evidence type="ECO:0000256" key="3">
    <source>
        <dbReference type="SAM" id="SignalP"/>
    </source>
</evidence>
<evidence type="ECO:0000256" key="2">
    <source>
        <dbReference type="ARBA" id="ARBA00022525"/>
    </source>
</evidence>
<dbReference type="EMBL" id="KP792908">
    <property type="protein sequence ID" value="AKT08984.1"/>
    <property type="molecule type" value="mRNA"/>
</dbReference>
<dbReference type="GO" id="GO:0005576">
    <property type="term" value="C:extracellular region"/>
    <property type="evidence" value="ECO:0007669"/>
    <property type="project" value="UniProtKB-SubCell"/>
</dbReference>
<evidence type="ECO:0000256" key="1">
    <source>
        <dbReference type="ARBA" id="ARBA00004613"/>
    </source>
</evidence>
<keyword evidence="4" id="KW-0528">Neurotoxin</keyword>
<keyword evidence="4" id="KW-0800">Toxin</keyword>
<evidence type="ECO:0000313" key="4">
    <source>
        <dbReference type="EMBL" id="AKT08984.1"/>
    </source>
</evidence>
<dbReference type="AlphaFoldDB" id="A0A0K1D8B7"/>
<proteinExistence type="evidence at transcript level"/>
<sequence>MKFVAAFVCLFAAVSAINAGSKEELESLLPSAREKKTCIPQGGECDPYKKECQCCGDFTYCGCYWGVTIFGQCKCKYGNIETCYDKYNCDNRSAWTSKPFNQKDCHRGG</sequence>
<protein>
    <submittedName>
        <fullName evidence="4">Putative neurotoxin LTDF 05-02</fullName>
    </submittedName>
</protein>
<dbReference type="Pfam" id="PF08396">
    <property type="entry name" value="Toxin_34"/>
    <property type="match status" value="1"/>
</dbReference>
<feature type="signal peptide" evidence="3">
    <location>
        <begin position="1"/>
        <end position="16"/>
    </location>
</feature>
<dbReference type="InterPro" id="IPR013605">
    <property type="entry name" value="Toxin_34"/>
</dbReference>